<dbReference type="AlphaFoldDB" id="A0A1I2BEN6"/>
<organism evidence="7 8">
    <name type="scientific">Paenibacillus algorifonticola</name>
    <dbReference type="NCBI Taxonomy" id="684063"/>
    <lineage>
        <taxon>Bacteria</taxon>
        <taxon>Bacillati</taxon>
        <taxon>Bacillota</taxon>
        <taxon>Bacilli</taxon>
        <taxon>Bacillales</taxon>
        <taxon>Paenibacillaceae</taxon>
        <taxon>Paenibacillus</taxon>
    </lineage>
</organism>
<feature type="transmembrane region" description="Helical" evidence="6">
    <location>
        <begin position="7"/>
        <end position="28"/>
    </location>
</feature>
<comment type="similarity">
    <text evidence="6">Belongs to the UPF0060 family.</text>
</comment>
<reference evidence="8" key="1">
    <citation type="submission" date="2016-10" db="EMBL/GenBank/DDBJ databases">
        <authorList>
            <person name="Varghese N."/>
            <person name="Submissions S."/>
        </authorList>
    </citation>
    <scope>NUCLEOTIDE SEQUENCE [LARGE SCALE GENOMIC DNA]</scope>
    <source>
        <strain evidence="8">CGMCC 1.10223</strain>
    </source>
</reference>
<keyword evidence="3 6" id="KW-0812">Transmembrane</keyword>
<evidence type="ECO:0000256" key="3">
    <source>
        <dbReference type="ARBA" id="ARBA00022692"/>
    </source>
</evidence>
<keyword evidence="8" id="KW-1185">Reference proteome</keyword>
<evidence type="ECO:0000256" key="2">
    <source>
        <dbReference type="ARBA" id="ARBA00022475"/>
    </source>
</evidence>
<protein>
    <submittedName>
        <fullName evidence="7">Small multidrug resistance family-3 protein</fullName>
    </submittedName>
</protein>
<comment type="subcellular location">
    <subcellularLocation>
        <location evidence="6">Cell membrane</location>
        <topology evidence="6">Multi-pass membrane protein</topology>
    </subcellularLocation>
    <subcellularLocation>
        <location evidence="1">Endomembrane system</location>
        <topology evidence="1">Multi-pass membrane protein</topology>
    </subcellularLocation>
</comment>
<dbReference type="Pfam" id="PF02694">
    <property type="entry name" value="UPF0060"/>
    <property type="match status" value="1"/>
</dbReference>
<gene>
    <name evidence="7" type="ORF">SAMN04487969_103309</name>
</gene>
<dbReference type="HAMAP" id="MF_00010">
    <property type="entry name" value="UPF0060"/>
    <property type="match status" value="1"/>
</dbReference>
<sequence length="110" mass="12108">MPLIMQILLFIAAGLAEIGGGYLVWLWLREGKPYWYGIIGSAVLVLYGILPTLQSFPTFGRVYAAYGGVFVAMAVLWGWLVDKRTPDLYDWIGAAVCLVGVSIILWAPRG</sequence>
<name>A0A1I2BEN6_9BACL</name>
<dbReference type="GO" id="GO:0005886">
    <property type="term" value="C:plasma membrane"/>
    <property type="evidence" value="ECO:0007669"/>
    <property type="project" value="UniProtKB-SubCell"/>
</dbReference>
<evidence type="ECO:0000256" key="1">
    <source>
        <dbReference type="ARBA" id="ARBA00004127"/>
    </source>
</evidence>
<evidence type="ECO:0000256" key="6">
    <source>
        <dbReference type="HAMAP-Rule" id="MF_00010"/>
    </source>
</evidence>
<dbReference type="InterPro" id="IPR003844">
    <property type="entry name" value="UPF0060"/>
</dbReference>
<keyword evidence="2 6" id="KW-1003">Cell membrane</keyword>
<dbReference type="PANTHER" id="PTHR36116:SF1">
    <property type="entry name" value="UPF0060 MEMBRANE PROTEIN YNFA"/>
    <property type="match status" value="1"/>
</dbReference>
<dbReference type="InterPro" id="IPR037185">
    <property type="entry name" value="EmrE-like"/>
</dbReference>
<keyword evidence="5 6" id="KW-0472">Membrane</keyword>
<dbReference type="EMBL" id="FONN01000003">
    <property type="protein sequence ID" value="SFE54348.1"/>
    <property type="molecule type" value="Genomic_DNA"/>
</dbReference>
<proteinExistence type="inferred from homology"/>
<feature type="transmembrane region" description="Helical" evidence="6">
    <location>
        <begin position="91"/>
        <end position="108"/>
    </location>
</feature>
<evidence type="ECO:0000256" key="4">
    <source>
        <dbReference type="ARBA" id="ARBA00022989"/>
    </source>
</evidence>
<accession>A0A1I2BEN6</accession>
<keyword evidence="4 6" id="KW-1133">Transmembrane helix</keyword>
<dbReference type="PANTHER" id="PTHR36116">
    <property type="entry name" value="UPF0060 MEMBRANE PROTEIN YNFA"/>
    <property type="match status" value="1"/>
</dbReference>
<feature type="transmembrane region" description="Helical" evidence="6">
    <location>
        <begin position="62"/>
        <end position="79"/>
    </location>
</feature>
<dbReference type="Proteomes" id="UP000183410">
    <property type="component" value="Unassembled WGS sequence"/>
</dbReference>
<dbReference type="NCBIfam" id="NF002586">
    <property type="entry name" value="PRK02237.1"/>
    <property type="match status" value="1"/>
</dbReference>
<evidence type="ECO:0000313" key="7">
    <source>
        <dbReference type="EMBL" id="SFE54348.1"/>
    </source>
</evidence>
<dbReference type="SUPFAM" id="SSF103481">
    <property type="entry name" value="Multidrug resistance efflux transporter EmrE"/>
    <property type="match status" value="1"/>
</dbReference>
<feature type="transmembrane region" description="Helical" evidence="6">
    <location>
        <begin position="34"/>
        <end position="50"/>
    </location>
</feature>
<evidence type="ECO:0000256" key="5">
    <source>
        <dbReference type="ARBA" id="ARBA00023136"/>
    </source>
</evidence>
<evidence type="ECO:0000313" key="8">
    <source>
        <dbReference type="Proteomes" id="UP000183410"/>
    </source>
</evidence>